<dbReference type="Gene3D" id="3.40.50.2000">
    <property type="entry name" value="Glycogen Phosphorylase B"/>
    <property type="match status" value="1"/>
</dbReference>
<dbReference type="EMBL" id="CP003915">
    <property type="protein sequence ID" value="AHG65823.1"/>
    <property type="molecule type" value="Genomic_DNA"/>
</dbReference>
<dbReference type="STRING" id="1247726.MIM_c37660"/>
<name>W0PLG7_ADVMD</name>
<organism evidence="2 3">
    <name type="scientific">Advenella mimigardefordensis (strain DSM 17166 / LMG 22922 / DPN7)</name>
    <dbReference type="NCBI Taxonomy" id="1247726"/>
    <lineage>
        <taxon>Bacteria</taxon>
        <taxon>Pseudomonadati</taxon>
        <taxon>Pseudomonadota</taxon>
        <taxon>Betaproteobacteria</taxon>
        <taxon>Burkholderiales</taxon>
        <taxon>Alcaligenaceae</taxon>
    </lineage>
</organism>
<dbReference type="OrthoDB" id="8673641at2"/>
<dbReference type="PATRIC" id="fig|1247726.3.peg.4159"/>
<dbReference type="RefSeq" id="WP_025374525.1">
    <property type="nucleotide sequence ID" value="NZ_CP003915.1"/>
</dbReference>
<evidence type="ECO:0000256" key="1">
    <source>
        <dbReference type="SAM" id="MobiDB-lite"/>
    </source>
</evidence>
<evidence type="ECO:0000313" key="3">
    <source>
        <dbReference type="Proteomes" id="UP000019095"/>
    </source>
</evidence>
<proteinExistence type="predicted"/>
<feature type="compositionally biased region" description="Basic and acidic residues" evidence="1">
    <location>
        <begin position="13"/>
        <end position="22"/>
    </location>
</feature>
<dbReference type="KEGG" id="amim:MIM_c37660"/>
<dbReference type="Proteomes" id="UP000019095">
    <property type="component" value="Chromosome"/>
</dbReference>
<dbReference type="HOGENOM" id="CLU_442577_0_0_4"/>
<sequence length="619" mass="67741">MTETQSLPQENKVPVEKKEPPDSLKTATFSVREGDLLKLRATAIDIADSVSERALVCAIRFFDLQGGHIEQAYDGTAVSSVYGSYVYVESKKEGEVASWIKQVIVAPAGAHLLEVKLFPWKTSPEIKITGEVECLDIRRIPTDEISWNLGASEAKSETYEVLPFWRSLFSFDILRKANAALNDILINIKFVGVDGSLTPVKTAVISPVMGTTHALESDELVVTPVAQKCEYEGYERLIALAQITPPSTALTAIVTVSNQNESYSVRVAQRIFAFETLIESRLSADAGTFISRAVKLPADLAQLSFTKLAEKRPDDVSVFDGILEYYVASGNAKKMIATANTILNRFQDGSVCAKARRALALVNECMPSWRPSVAGLNVKPAATEKSGPPLKVGYFLRNVDVDNDWVTALGWDAMCAQKTLSGGMPFAILPLGFPHKGERGLPWERHEVGEIACYYLNCLSLEQLEAIPVTSQLNFMAVVAGDVLNREQADLLHVQEGERGYDLALVALALSKSMHLPLVYQKSSPFVLPADGSLSHQTLAQLRATRDYQCMLDADAVIVSADVERASLMAVGIAAEKVFVWPAGGEDVISDTELYREKIGALCRCVYAYAQSANQRKYT</sequence>
<keyword evidence="3" id="KW-1185">Reference proteome</keyword>
<reference evidence="2 3" key="1">
    <citation type="journal article" date="2014" name="Microbiology">
        <title>Unravelling the complete genome sequence of Advenella mimigardefordensis strain DPN7T and novel insights in the catabolism of the xenobiotic polythioester precursor 3,3'-dithiodipropionate.</title>
        <authorList>
            <person name="Wubbeler J.H."/>
            <person name="Hiessl S."/>
            <person name="Schuldes J."/>
            <person name="Thurmer A."/>
            <person name="Daniel R."/>
            <person name="Steinbuchel A."/>
        </authorList>
    </citation>
    <scope>NUCLEOTIDE SEQUENCE [LARGE SCALE GENOMIC DNA]</scope>
    <source>
        <strain evidence="3">DSM 17166 / LMG 22922 / DPN7</strain>
    </source>
</reference>
<accession>W0PLG7</accession>
<protein>
    <submittedName>
        <fullName evidence="2">Uncharacterized protein</fullName>
    </submittedName>
</protein>
<evidence type="ECO:0000313" key="2">
    <source>
        <dbReference type="EMBL" id="AHG65823.1"/>
    </source>
</evidence>
<dbReference type="AlphaFoldDB" id="W0PLG7"/>
<feature type="region of interest" description="Disordered" evidence="1">
    <location>
        <begin position="1"/>
        <end position="23"/>
    </location>
</feature>
<gene>
    <name evidence="2" type="ORF">MIM_c37660</name>
</gene>